<keyword evidence="8 9" id="KW-0472">Membrane</keyword>
<name>A0ABT9G6A5_LEPDI</name>
<keyword evidence="5" id="KW-0418">Kinase</keyword>
<comment type="subcellular location">
    <subcellularLocation>
        <location evidence="1">Cell membrane</location>
        <topology evidence="1">Multi-pass membrane protein</topology>
    </subcellularLocation>
</comment>
<dbReference type="Gene3D" id="3.30.450.20">
    <property type="entry name" value="PAS domain"/>
    <property type="match status" value="1"/>
</dbReference>
<dbReference type="InterPro" id="IPR033480">
    <property type="entry name" value="sCache_2"/>
</dbReference>
<dbReference type="RefSeq" id="WP_305750555.1">
    <property type="nucleotide sequence ID" value="NZ_JAUZEE010000008.1"/>
</dbReference>
<dbReference type="InterPro" id="IPR011712">
    <property type="entry name" value="Sig_transdc_His_kin_sub3_dim/P"/>
</dbReference>
<evidence type="ECO:0000256" key="3">
    <source>
        <dbReference type="ARBA" id="ARBA00022679"/>
    </source>
</evidence>
<dbReference type="EMBL" id="JAUZEE010000008">
    <property type="protein sequence ID" value="MDP4302016.1"/>
    <property type="molecule type" value="Genomic_DNA"/>
</dbReference>
<evidence type="ECO:0000256" key="8">
    <source>
        <dbReference type="ARBA" id="ARBA00023136"/>
    </source>
</evidence>
<organism evidence="11 12">
    <name type="scientific">Leptothrix discophora</name>
    <dbReference type="NCBI Taxonomy" id="89"/>
    <lineage>
        <taxon>Bacteria</taxon>
        <taxon>Pseudomonadati</taxon>
        <taxon>Pseudomonadota</taxon>
        <taxon>Betaproteobacteria</taxon>
        <taxon>Burkholderiales</taxon>
        <taxon>Sphaerotilaceae</taxon>
        <taxon>Leptothrix</taxon>
    </lineage>
</organism>
<evidence type="ECO:0000313" key="12">
    <source>
        <dbReference type="Proteomes" id="UP001235760"/>
    </source>
</evidence>
<protein>
    <submittedName>
        <fullName evidence="11">Cache domain-containing protein</fullName>
    </submittedName>
</protein>
<dbReference type="PROSITE" id="PS50109">
    <property type="entry name" value="HIS_KIN"/>
    <property type="match status" value="1"/>
</dbReference>
<dbReference type="InterPro" id="IPR003594">
    <property type="entry name" value="HATPase_dom"/>
</dbReference>
<keyword evidence="12" id="KW-1185">Reference proteome</keyword>
<evidence type="ECO:0000256" key="5">
    <source>
        <dbReference type="ARBA" id="ARBA00022777"/>
    </source>
</evidence>
<dbReference type="SUPFAM" id="SSF55874">
    <property type="entry name" value="ATPase domain of HSP90 chaperone/DNA topoisomerase II/histidine kinase"/>
    <property type="match status" value="1"/>
</dbReference>
<evidence type="ECO:0000256" key="4">
    <source>
        <dbReference type="ARBA" id="ARBA00022692"/>
    </source>
</evidence>
<evidence type="ECO:0000256" key="7">
    <source>
        <dbReference type="ARBA" id="ARBA00023012"/>
    </source>
</evidence>
<keyword evidence="7" id="KW-0902">Two-component regulatory system</keyword>
<feature type="domain" description="Histidine kinase" evidence="10">
    <location>
        <begin position="252"/>
        <end position="450"/>
    </location>
</feature>
<proteinExistence type="predicted"/>
<dbReference type="InterPro" id="IPR036890">
    <property type="entry name" value="HATPase_C_sf"/>
</dbReference>
<comment type="caution">
    <text evidence="11">The sequence shown here is derived from an EMBL/GenBank/DDBJ whole genome shotgun (WGS) entry which is preliminary data.</text>
</comment>
<dbReference type="Pfam" id="PF17200">
    <property type="entry name" value="sCache_2"/>
    <property type="match status" value="1"/>
</dbReference>
<reference evidence="11 12" key="1">
    <citation type="submission" date="2023-08" db="EMBL/GenBank/DDBJ databases">
        <authorList>
            <person name="Roldan D.M."/>
            <person name="Menes R.J."/>
        </authorList>
    </citation>
    <scope>NUCLEOTIDE SEQUENCE [LARGE SCALE GENOMIC DNA]</scope>
    <source>
        <strain evidence="11 12">CCM 2812</strain>
    </source>
</reference>
<evidence type="ECO:0000256" key="6">
    <source>
        <dbReference type="ARBA" id="ARBA00022989"/>
    </source>
</evidence>
<sequence length="455" mass="50604">MRLRGKLLLVSLTPLLLSLGLIAHVLRQQQQDLAERQEALVRASYTLAAENELRHYTALALSTISPLYNTGRNDPEILLEAKRRLSQLDYGPDGYFFLYNYDGVNLMHPRQPDLVGRNLIDLRDPQGVRVISDMIDKARQGGGFVAYSWNKPSTRVLAPKLAYVTSFERWHWMFGTGIYTDDLERVTSQLERQLNANVDTSVRWIAVAAVGSIVIILLSVLLIGLSELRAADAKLTLLARQVVSTQEEERAWLSRELHDGTSQKLVSAKLLTESALERLTTEGSSQPLLQRALARVNEALTDMRHISHRLRPVALDTLGLSTALRELGAEMCETAGLRFELVAPETSPDLPEVIKTTLFRISQEALINVLRHARASQVRITLERDETHGLTLVVSDDGQGFDSAAVAQHPRRGIGLRNMRERADAIGASFALVSHLQAGTLVRVTVPVDALRRLA</sequence>
<dbReference type="CDD" id="cd18774">
    <property type="entry name" value="PDC2_HK_sensor"/>
    <property type="match status" value="1"/>
</dbReference>
<dbReference type="SMART" id="SM01049">
    <property type="entry name" value="Cache_2"/>
    <property type="match status" value="1"/>
</dbReference>
<keyword evidence="6 9" id="KW-1133">Transmembrane helix</keyword>
<evidence type="ECO:0000256" key="1">
    <source>
        <dbReference type="ARBA" id="ARBA00004651"/>
    </source>
</evidence>
<feature type="transmembrane region" description="Helical" evidence="9">
    <location>
        <begin position="204"/>
        <end position="225"/>
    </location>
</feature>
<dbReference type="Gene3D" id="3.30.565.10">
    <property type="entry name" value="Histidine kinase-like ATPase, C-terminal domain"/>
    <property type="match status" value="1"/>
</dbReference>
<evidence type="ECO:0000256" key="9">
    <source>
        <dbReference type="SAM" id="Phobius"/>
    </source>
</evidence>
<dbReference type="SMART" id="SM00387">
    <property type="entry name" value="HATPase_c"/>
    <property type="match status" value="1"/>
</dbReference>
<dbReference type="CDD" id="cd16917">
    <property type="entry name" value="HATPase_UhpB-NarQ-NarX-like"/>
    <property type="match status" value="1"/>
</dbReference>
<dbReference type="Pfam" id="PF07730">
    <property type="entry name" value="HisKA_3"/>
    <property type="match status" value="1"/>
</dbReference>
<dbReference type="InterPro" id="IPR005467">
    <property type="entry name" value="His_kinase_dom"/>
</dbReference>
<dbReference type="Proteomes" id="UP001235760">
    <property type="component" value="Unassembled WGS sequence"/>
</dbReference>
<gene>
    <name evidence="11" type="ORF">Q8X39_15350</name>
</gene>
<evidence type="ECO:0000313" key="11">
    <source>
        <dbReference type="EMBL" id="MDP4302016.1"/>
    </source>
</evidence>
<accession>A0ABT9G6A5</accession>
<evidence type="ECO:0000259" key="10">
    <source>
        <dbReference type="PROSITE" id="PS50109"/>
    </source>
</evidence>
<dbReference type="PANTHER" id="PTHR24421:SF61">
    <property type="entry name" value="OXYGEN SENSOR HISTIDINE KINASE NREB"/>
    <property type="match status" value="1"/>
</dbReference>
<dbReference type="Pfam" id="PF02518">
    <property type="entry name" value="HATPase_c"/>
    <property type="match status" value="1"/>
</dbReference>
<keyword evidence="2" id="KW-1003">Cell membrane</keyword>
<keyword evidence="3" id="KW-0808">Transferase</keyword>
<dbReference type="PANTHER" id="PTHR24421">
    <property type="entry name" value="NITRATE/NITRITE SENSOR PROTEIN NARX-RELATED"/>
    <property type="match status" value="1"/>
</dbReference>
<evidence type="ECO:0000256" key="2">
    <source>
        <dbReference type="ARBA" id="ARBA00022475"/>
    </source>
</evidence>
<dbReference type="InterPro" id="IPR050482">
    <property type="entry name" value="Sensor_HK_TwoCompSys"/>
</dbReference>
<keyword evidence="4 9" id="KW-0812">Transmembrane</keyword>
<dbReference type="Gene3D" id="1.20.5.1930">
    <property type="match status" value="1"/>
</dbReference>